<keyword evidence="3" id="KW-0372">Hormone</keyword>
<evidence type="ECO:0000259" key="4">
    <source>
        <dbReference type="SMART" id="SM00039"/>
    </source>
</evidence>
<dbReference type="Pfam" id="PF00473">
    <property type="entry name" value="CRF"/>
    <property type="match status" value="1"/>
</dbReference>
<evidence type="ECO:0000256" key="2">
    <source>
        <dbReference type="ARBA" id="ARBA00022525"/>
    </source>
</evidence>
<dbReference type="PROSITE" id="PS00511">
    <property type="entry name" value="CRF"/>
    <property type="match status" value="1"/>
</dbReference>
<dbReference type="SMART" id="SM00039">
    <property type="entry name" value="CRF"/>
    <property type="match status" value="1"/>
</dbReference>
<evidence type="ECO:0000313" key="6">
    <source>
        <dbReference type="Proteomes" id="UP000691718"/>
    </source>
</evidence>
<sequence length="78" mass="8869">MGIKGESGRTKRRMPSLSIDLPMSVLRNKLGLEQERKVQALRAVANRNFLNGIGKRGLQWSQSEEQGNLYKKPSVFRI</sequence>
<organism evidence="5 6">
    <name type="scientific">Parnassius apollo</name>
    <name type="common">Apollo butterfly</name>
    <name type="synonym">Papilio apollo</name>
    <dbReference type="NCBI Taxonomy" id="110799"/>
    <lineage>
        <taxon>Eukaryota</taxon>
        <taxon>Metazoa</taxon>
        <taxon>Ecdysozoa</taxon>
        <taxon>Arthropoda</taxon>
        <taxon>Hexapoda</taxon>
        <taxon>Insecta</taxon>
        <taxon>Pterygota</taxon>
        <taxon>Neoptera</taxon>
        <taxon>Endopterygota</taxon>
        <taxon>Lepidoptera</taxon>
        <taxon>Glossata</taxon>
        <taxon>Ditrysia</taxon>
        <taxon>Papilionoidea</taxon>
        <taxon>Papilionidae</taxon>
        <taxon>Parnassiinae</taxon>
        <taxon>Parnassini</taxon>
        <taxon>Parnassius</taxon>
        <taxon>Parnassius</taxon>
    </lineage>
</organism>
<reference evidence="5" key="1">
    <citation type="submission" date="2021-04" db="EMBL/GenBank/DDBJ databases">
        <authorList>
            <person name="Tunstrom K."/>
        </authorList>
    </citation>
    <scope>NUCLEOTIDE SEQUENCE</scope>
</reference>
<accession>A0A8S3XCT7</accession>
<dbReference type="AlphaFoldDB" id="A0A8S3XCT7"/>
<dbReference type="GO" id="GO:0005179">
    <property type="term" value="F:hormone activity"/>
    <property type="evidence" value="ECO:0007669"/>
    <property type="project" value="UniProtKB-KW"/>
</dbReference>
<dbReference type="Proteomes" id="UP000691718">
    <property type="component" value="Unassembled WGS sequence"/>
</dbReference>
<protein>
    <submittedName>
        <fullName evidence="5">(apollo) hypothetical protein</fullName>
    </submittedName>
</protein>
<proteinExistence type="predicted"/>
<feature type="domain" description="Corticotropin-releasing factor" evidence="4">
    <location>
        <begin position="13"/>
        <end position="53"/>
    </location>
</feature>
<name>A0A8S3XCT7_PARAO</name>
<evidence type="ECO:0000256" key="3">
    <source>
        <dbReference type="ARBA" id="ARBA00022702"/>
    </source>
</evidence>
<dbReference type="EMBL" id="CAJQZP010001125">
    <property type="protein sequence ID" value="CAG5017753.1"/>
    <property type="molecule type" value="Genomic_DNA"/>
</dbReference>
<evidence type="ECO:0000313" key="5">
    <source>
        <dbReference type="EMBL" id="CAG5017753.1"/>
    </source>
</evidence>
<evidence type="ECO:0000256" key="1">
    <source>
        <dbReference type="ARBA" id="ARBA00004613"/>
    </source>
</evidence>
<comment type="caution">
    <text evidence="5">The sequence shown here is derived from an EMBL/GenBank/DDBJ whole genome shotgun (WGS) entry which is preliminary data.</text>
</comment>
<gene>
    <name evidence="5" type="ORF">PAPOLLO_LOCUS16719</name>
</gene>
<keyword evidence="6" id="KW-1185">Reference proteome</keyword>
<dbReference type="InterPro" id="IPR000187">
    <property type="entry name" value="CRF"/>
</dbReference>
<comment type="subcellular location">
    <subcellularLocation>
        <location evidence="1">Secreted</location>
    </subcellularLocation>
</comment>
<dbReference type="OrthoDB" id="6418774at2759"/>
<keyword evidence="2" id="KW-0964">Secreted</keyword>
<dbReference type="InterPro" id="IPR018446">
    <property type="entry name" value="Corticotropin-releasing_fac_CS"/>
</dbReference>
<dbReference type="GO" id="GO:0005576">
    <property type="term" value="C:extracellular region"/>
    <property type="evidence" value="ECO:0007669"/>
    <property type="project" value="UniProtKB-SubCell"/>
</dbReference>